<dbReference type="AlphaFoldDB" id="M7NXI4"/>
<dbReference type="Pfam" id="PF23571">
    <property type="entry name" value="GH3_M"/>
    <property type="match status" value="1"/>
</dbReference>
<dbReference type="GO" id="GO:0005737">
    <property type="term" value="C:cytoplasm"/>
    <property type="evidence" value="ECO:0007669"/>
    <property type="project" value="TreeGrafter"/>
</dbReference>
<dbReference type="PATRIC" id="fig|1279009.4.peg.1753"/>
<gene>
    <name evidence="3" type="ORF">ADICEAN_01725</name>
</gene>
<dbReference type="GO" id="GO:0016881">
    <property type="term" value="F:acid-amino acid ligase activity"/>
    <property type="evidence" value="ECO:0007669"/>
    <property type="project" value="TreeGrafter"/>
</dbReference>
<evidence type="ECO:0000313" key="4">
    <source>
        <dbReference type="Proteomes" id="UP000011910"/>
    </source>
</evidence>
<dbReference type="EMBL" id="AODQ01000034">
    <property type="protein sequence ID" value="EMR03124.1"/>
    <property type="molecule type" value="Genomic_DNA"/>
</dbReference>
<dbReference type="Proteomes" id="UP000011910">
    <property type="component" value="Unassembled WGS sequence"/>
</dbReference>
<dbReference type="eggNOG" id="COG0365">
    <property type="taxonomic scope" value="Bacteria"/>
</dbReference>
<dbReference type="PANTHER" id="PTHR31901:SF9">
    <property type="entry name" value="GH3 DOMAIN-CONTAINING PROTEIN"/>
    <property type="match status" value="1"/>
</dbReference>
<feature type="domain" description="GH3 C-terminal" evidence="2">
    <location>
        <begin position="391"/>
        <end position="496"/>
    </location>
</feature>
<evidence type="ECO:0000259" key="1">
    <source>
        <dbReference type="Pfam" id="PF23571"/>
    </source>
</evidence>
<dbReference type="Pfam" id="PF03321">
    <property type="entry name" value="GH3"/>
    <property type="match status" value="1"/>
</dbReference>
<dbReference type="InterPro" id="IPR055378">
    <property type="entry name" value="GH3_C"/>
</dbReference>
<comment type="caution">
    <text evidence="3">The sequence shown here is derived from an EMBL/GenBank/DDBJ whole genome shotgun (WGS) entry which is preliminary data.</text>
</comment>
<dbReference type="Pfam" id="PF23572">
    <property type="entry name" value="GH3_C"/>
    <property type="match status" value="1"/>
</dbReference>
<dbReference type="InterPro" id="IPR055377">
    <property type="entry name" value="GH3_M"/>
</dbReference>
<dbReference type="InterPro" id="IPR004993">
    <property type="entry name" value="GH3"/>
</dbReference>
<dbReference type="RefSeq" id="WP_009195122.1">
    <property type="nucleotide sequence ID" value="NZ_AODQ01000034.1"/>
</dbReference>
<keyword evidence="4" id="KW-1185">Reference proteome</keyword>
<dbReference type="STRING" id="1279009.ADICEAN_01725"/>
<organism evidence="3 4">
    <name type="scientific">Cesiribacter andamanensis AMV16</name>
    <dbReference type="NCBI Taxonomy" id="1279009"/>
    <lineage>
        <taxon>Bacteria</taxon>
        <taxon>Pseudomonadati</taxon>
        <taxon>Bacteroidota</taxon>
        <taxon>Cytophagia</taxon>
        <taxon>Cytophagales</taxon>
        <taxon>Cesiribacteraceae</taxon>
        <taxon>Cesiribacter</taxon>
    </lineage>
</organism>
<proteinExistence type="predicted"/>
<accession>M7NXI4</accession>
<dbReference type="PANTHER" id="PTHR31901">
    <property type="entry name" value="GH3 DOMAIN-CONTAINING PROTEIN"/>
    <property type="match status" value="1"/>
</dbReference>
<feature type="domain" description="GH3 middle" evidence="1">
    <location>
        <begin position="300"/>
        <end position="363"/>
    </location>
</feature>
<protein>
    <submittedName>
        <fullName evidence="3">GH3 auxin-responsive promoter</fullName>
    </submittedName>
</protein>
<dbReference type="OrthoDB" id="5678283at2"/>
<name>M7NXI4_9BACT</name>
<reference evidence="3 4" key="1">
    <citation type="journal article" date="2013" name="Genome Announc.">
        <title>Draft Genome Sequence of Cesiribacter andamanensis Strain AMV16T, Isolated from a Soil Sample from a Mud Volcano in the Andaman Islands, India.</title>
        <authorList>
            <person name="Shivaji S."/>
            <person name="Ara S."/>
            <person name="Begum Z."/>
            <person name="Srinivas T.N."/>
            <person name="Singh A."/>
            <person name="Kumar Pinnaka A."/>
        </authorList>
    </citation>
    <scope>NUCLEOTIDE SEQUENCE [LARGE SCALE GENOMIC DNA]</scope>
    <source>
        <strain evidence="3 4">AMV16</strain>
    </source>
</reference>
<evidence type="ECO:0000313" key="3">
    <source>
        <dbReference type="EMBL" id="EMR03124.1"/>
    </source>
</evidence>
<sequence>MALLGKIIKSAIELTEKVLPESSPLENQQEVLVQLLKEARDTAFGRQYQFARLLEAEDPGKAFAEAVPFHDYDKMHKEWWQRQLAGEADVTWPGSPSYYALSSGTTGKSSKRIPVTDEMLKAIRKTGVMQILALANFDLPADFYDKEVMMLSSSTDLVQAGDHLEGEISGISASNIPAWFKGFYRPGDEIASLNDWDERVARIAQQAKDWDVGGLSGIPTWNELMLKKIIEYHKLKHIHELWPNLSVFTSGGVAFEPYRKSFEALLGHPITIIDTYLASEGFLAYQNRPNEAMAMKLATNSGIYFEFVPFKPENIDEQGNPLPQVKALRLDEVEAGQDYALIISTVSGAWRYLIGDTVRFTDVERAEIIISGRTKHFLNVVGSQLSVLKMNEAIQALEKQFDLAIPEFTVAAVKPEQEYIHHWYLGLEGQADEEALARELDAYLQEANKNYGVARSRALKGVKVTAVSPDVFYAWNEQEKKMGGQVKMPRVMKEEEFAKWQKFADAQGQAAG</sequence>
<evidence type="ECO:0000259" key="2">
    <source>
        <dbReference type="Pfam" id="PF23572"/>
    </source>
</evidence>